<evidence type="ECO:0000259" key="9">
    <source>
        <dbReference type="PROSITE" id="PS50928"/>
    </source>
</evidence>
<gene>
    <name evidence="10" type="ORF">JQS43_14625</name>
</gene>
<evidence type="ECO:0000256" key="1">
    <source>
        <dbReference type="ARBA" id="ARBA00004651"/>
    </source>
</evidence>
<dbReference type="GO" id="GO:0055085">
    <property type="term" value="P:transmembrane transport"/>
    <property type="evidence" value="ECO:0007669"/>
    <property type="project" value="InterPro"/>
</dbReference>
<name>A0A895YPC1_9ACTN</name>
<dbReference type="SUPFAM" id="SSF161098">
    <property type="entry name" value="MetI-like"/>
    <property type="match status" value="1"/>
</dbReference>
<evidence type="ECO:0000256" key="2">
    <source>
        <dbReference type="ARBA" id="ARBA00022448"/>
    </source>
</evidence>
<feature type="domain" description="ABC transmembrane type-1" evidence="9">
    <location>
        <begin position="101"/>
        <end position="293"/>
    </location>
</feature>
<feature type="transmembrane region" description="Helical" evidence="7">
    <location>
        <begin position="172"/>
        <end position="192"/>
    </location>
</feature>
<accession>A0A895YPC1</accession>
<keyword evidence="5 7" id="KW-1133">Transmembrane helix</keyword>
<feature type="region of interest" description="Disordered" evidence="8">
    <location>
        <begin position="1"/>
        <end position="34"/>
    </location>
</feature>
<sequence>MAPGAGSVERGGAQATLPRQGTLTAPLPSPRRSRRERIRRGALFTIALVVGLGIVVPILFGVISGFKDPAQMQSNPLGLPSPWNFSNYTDILGGWSFWRSTFNSLFIAAATVILVVGSAALAAFIFARYAFRGREVLFMFFAAGLMFPPAVAVLPLFVLLRQLGLLGSPWGVILPQAAFGLPLTIIILRTFFRSIPPEIEESAILDGCTTFGVFWRVMLPMAKPALAVVGVLALVTSWNNFLLPLLVLIGERDWWTLPLGVNQFSGQFGQDTARVLAYTMLAMVPALAFFFVAERQIVAGIAPTAGSKG</sequence>
<reference evidence="10" key="1">
    <citation type="submission" date="2021-02" db="EMBL/GenBank/DDBJ databases">
        <title>Natrosporangium hydrolyticum gen. nov., sp. nov, a haloalkaliphilic actinobacterium from a soda solonchak soil.</title>
        <authorList>
            <person name="Sorokin D.Y."/>
            <person name="Khijniak T.V."/>
            <person name="Zakharycheva A.P."/>
            <person name="Boueva O.V."/>
            <person name="Ariskina E.V."/>
            <person name="Hahnke R.L."/>
            <person name="Bunk B."/>
            <person name="Sproer C."/>
            <person name="Schumann P."/>
            <person name="Evtushenko L.I."/>
            <person name="Kublanov I.V."/>
        </authorList>
    </citation>
    <scope>NUCLEOTIDE SEQUENCE</scope>
    <source>
        <strain evidence="10">DSM 106523</strain>
    </source>
</reference>
<organism evidence="10 11">
    <name type="scientific">Natronosporangium hydrolyticum</name>
    <dbReference type="NCBI Taxonomy" id="2811111"/>
    <lineage>
        <taxon>Bacteria</taxon>
        <taxon>Bacillati</taxon>
        <taxon>Actinomycetota</taxon>
        <taxon>Actinomycetes</taxon>
        <taxon>Micromonosporales</taxon>
        <taxon>Micromonosporaceae</taxon>
        <taxon>Natronosporangium</taxon>
    </lineage>
</organism>
<dbReference type="KEGG" id="nhy:JQS43_14625"/>
<dbReference type="Proteomes" id="UP000662857">
    <property type="component" value="Chromosome"/>
</dbReference>
<dbReference type="AlphaFoldDB" id="A0A895YPC1"/>
<dbReference type="CDD" id="cd06261">
    <property type="entry name" value="TM_PBP2"/>
    <property type="match status" value="1"/>
</dbReference>
<dbReference type="Gene3D" id="1.10.3720.10">
    <property type="entry name" value="MetI-like"/>
    <property type="match status" value="1"/>
</dbReference>
<evidence type="ECO:0000256" key="6">
    <source>
        <dbReference type="ARBA" id="ARBA00023136"/>
    </source>
</evidence>
<feature type="transmembrane region" description="Helical" evidence="7">
    <location>
        <begin position="138"/>
        <end position="160"/>
    </location>
</feature>
<keyword evidence="2 7" id="KW-0813">Transport</keyword>
<feature type="transmembrane region" description="Helical" evidence="7">
    <location>
        <begin position="41"/>
        <end position="66"/>
    </location>
</feature>
<dbReference type="GO" id="GO:0005886">
    <property type="term" value="C:plasma membrane"/>
    <property type="evidence" value="ECO:0007669"/>
    <property type="project" value="UniProtKB-SubCell"/>
</dbReference>
<dbReference type="PANTHER" id="PTHR43744:SF12">
    <property type="entry name" value="ABC TRANSPORTER PERMEASE PROTEIN MG189-RELATED"/>
    <property type="match status" value="1"/>
</dbReference>
<protein>
    <submittedName>
        <fullName evidence="10">Carbohydrate ABC transporter permease</fullName>
    </submittedName>
</protein>
<evidence type="ECO:0000313" key="11">
    <source>
        <dbReference type="Proteomes" id="UP000662857"/>
    </source>
</evidence>
<feature type="transmembrane region" description="Helical" evidence="7">
    <location>
        <begin position="275"/>
        <end position="293"/>
    </location>
</feature>
<dbReference type="PANTHER" id="PTHR43744">
    <property type="entry name" value="ABC TRANSPORTER PERMEASE PROTEIN MG189-RELATED-RELATED"/>
    <property type="match status" value="1"/>
</dbReference>
<keyword evidence="4 7" id="KW-0812">Transmembrane</keyword>
<evidence type="ECO:0000256" key="5">
    <source>
        <dbReference type="ARBA" id="ARBA00022989"/>
    </source>
</evidence>
<proteinExistence type="inferred from homology"/>
<keyword evidence="6 7" id="KW-0472">Membrane</keyword>
<evidence type="ECO:0000256" key="4">
    <source>
        <dbReference type="ARBA" id="ARBA00022692"/>
    </source>
</evidence>
<dbReference type="InterPro" id="IPR000515">
    <property type="entry name" value="MetI-like"/>
</dbReference>
<evidence type="ECO:0000256" key="8">
    <source>
        <dbReference type="SAM" id="MobiDB-lite"/>
    </source>
</evidence>
<dbReference type="EMBL" id="CP070499">
    <property type="protein sequence ID" value="QSB17329.1"/>
    <property type="molecule type" value="Genomic_DNA"/>
</dbReference>
<evidence type="ECO:0000313" key="10">
    <source>
        <dbReference type="EMBL" id="QSB17329.1"/>
    </source>
</evidence>
<keyword evidence="11" id="KW-1185">Reference proteome</keyword>
<comment type="similarity">
    <text evidence="7">Belongs to the binding-protein-dependent transport system permease family.</text>
</comment>
<evidence type="ECO:0000256" key="3">
    <source>
        <dbReference type="ARBA" id="ARBA00022475"/>
    </source>
</evidence>
<dbReference type="PROSITE" id="PS50928">
    <property type="entry name" value="ABC_TM1"/>
    <property type="match status" value="1"/>
</dbReference>
<keyword evidence="3" id="KW-1003">Cell membrane</keyword>
<dbReference type="InterPro" id="IPR035906">
    <property type="entry name" value="MetI-like_sf"/>
</dbReference>
<dbReference type="Pfam" id="PF00528">
    <property type="entry name" value="BPD_transp_1"/>
    <property type="match status" value="1"/>
</dbReference>
<evidence type="ECO:0000256" key="7">
    <source>
        <dbReference type="RuleBase" id="RU363032"/>
    </source>
</evidence>
<comment type="subcellular location">
    <subcellularLocation>
        <location evidence="1 7">Cell membrane</location>
        <topology evidence="1 7">Multi-pass membrane protein</topology>
    </subcellularLocation>
</comment>
<feature type="transmembrane region" description="Helical" evidence="7">
    <location>
        <begin position="105"/>
        <end position="126"/>
    </location>
</feature>